<dbReference type="Pfam" id="PF03982">
    <property type="entry name" value="DAGAT"/>
    <property type="match status" value="1"/>
</dbReference>
<name>A0AAD5Q701_PYTIN</name>
<evidence type="ECO:0000256" key="11">
    <source>
        <dbReference type="ARBA" id="ARBA00023098"/>
    </source>
</evidence>
<evidence type="ECO:0000256" key="2">
    <source>
        <dbReference type="ARBA" id="ARBA00004771"/>
    </source>
</evidence>
<dbReference type="EC" id="2.3.1.-" evidence="14"/>
<evidence type="ECO:0000256" key="7">
    <source>
        <dbReference type="ARBA" id="ARBA00022692"/>
    </source>
</evidence>
<accession>A0AAD5Q701</accession>
<feature type="transmembrane region" description="Helical" evidence="14">
    <location>
        <begin position="73"/>
        <end position="93"/>
    </location>
</feature>
<keyword evidence="13" id="KW-0012">Acyltransferase</keyword>
<evidence type="ECO:0000256" key="12">
    <source>
        <dbReference type="ARBA" id="ARBA00023136"/>
    </source>
</evidence>
<evidence type="ECO:0000256" key="6">
    <source>
        <dbReference type="ARBA" id="ARBA00022679"/>
    </source>
</evidence>
<evidence type="ECO:0000256" key="8">
    <source>
        <dbReference type="ARBA" id="ARBA00022798"/>
    </source>
</evidence>
<organism evidence="15 16">
    <name type="scientific">Pythium insidiosum</name>
    <name type="common">Pythiosis disease agent</name>
    <dbReference type="NCBI Taxonomy" id="114742"/>
    <lineage>
        <taxon>Eukaryota</taxon>
        <taxon>Sar</taxon>
        <taxon>Stramenopiles</taxon>
        <taxon>Oomycota</taxon>
        <taxon>Peronosporomycetes</taxon>
        <taxon>Pythiales</taxon>
        <taxon>Pythiaceae</taxon>
        <taxon>Pythium</taxon>
    </lineage>
</organism>
<dbReference type="CDD" id="cd07987">
    <property type="entry name" value="LPLAT_MGAT-like"/>
    <property type="match status" value="1"/>
</dbReference>
<comment type="caution">
    <text evidence="15">The sequence shown here is derived from an EMBL/GenBank/DDBJ whole genome shotgun (WGS) entry which is preliminary data.</text>
</comment>
<evidence type="ECO:0000256" key="14">
    <source>
        <dbReference type="RuleBase" id="RU367023"/>
    </source>
</evidence>
<evidence type="ECO:0000313" key="15">
    <source>
        <dbReference type="EMBL" id="KAJ0401094.1"/>
    </source>
</evidence>
<protein>
    <recommendedName>
        <fullName evidence="14">Acyltransferase</fullName>
        <ecNumber evidence="14">2.3.1.-</ecNumber>
    </recommendedName>
</protein>
<keyword evidence="8" id="KW-0319">Glycerol metabolism</keyword>
<keyword evidence="7 14" id="KW-0812">Transmembrane</keyword>
<evidence type="ECO:0000256" key="5">
    <source>
        <dbReference type="ARBA" id="ARBA00022516"/>
    </source>
</evidence>
<comment type="pathway">
    <text evidence="2">Glycerolipid metabolism; triacylglycerol biosynthesis.</text>
</comment>
<dbReference type="GO" id="GO:0004144">
    <property type="term" value="F:diacylglycerol O-acyltransferase activity"/>
    <property type="evidence" value="ECO:0007669"/>
    <property type="project" value="TreeGrafter"/>
</dbReference>
<dbReference type="GO" id="GO:0005789">
    <property type="term" value="C:endoplasmic reticulum membrane"/>
    <property type="evidence" value="ECO:0007669"/>
    <property type="project" value="UniProtKB-SubCell"/>
</dbReference>
<dbReference type="EMBL" id="JAKCXM010000137">
    <property type="protein sequence ID" value="KAJ0401094.1"/>
    <property type="molecule type" value="Genomic_DNA"/>
</dbReference>
<comment type="similarity">
    <text evidence="4 14">Belongs to the diacylglycerol acyltransferase family.</text>
</comment>
<keyword evidence="10 14" id="KW-1133">Transmembrane helix</keyword>
<comment type="subcellular location">
    <subcellularLocation>
        <location evidence="1 14">Endoplasmic reticulum membrane</location>
        <topology evidence="1 14">Multi-pass membrane protein</topology>
    </subcellularLocation>
</comment>
<evidence type="ECO:0000256" key="4">
    <source>
        <dbReference type="ARBA" id="ARBA00005420"/>
    </source>
</evidence>
<dbReference type="GO" id="GO:0019432">
    <property type="term" value="P:triglyceride biosynthetic process"/>
    <property type="evidence" value="ECO:0007669"/>
    <property type="project" value="TreeGrafter"/>
</dbReference>
<gene>
    <name evidence="15" type="ORF">P43SY_005699</name>
</gene>
<evidence type="ECO:0000256" key="3">
    <source>
        <dbReference type="ARBA" id="ARBA00005189"/>
    </source>
</evidence>
<keyword evidence="9 14" id="KW-0256">Endoplasmic reticulum</keyword>
<keyword evidence="5" id="KW-0444">Lipid biosynthesis</keyword>
<evidence type="ECO:0000256" key="13">
    <source>
        <dbReference type="ARBA" id="ARBA00023315"/>
    </source>
</evidence>
<dbReference type="Proteomes" id="UP001209570">
    <property type="component" value="Unassembled WGS sequence"/>
</dbReference>
<dbReference type="PANTHER" id="PTHR12317:SF0">
    <property type="entry name" value="ACYLTRANSFERASE"/>
    <property type="match status" value="1"/>
</dbReference>
<evidence type="ECO:0000256" key="1">
    <source>
        <dbReference type="ARBA" id="ARBA00004477"/>
    </source>
</evidence>
<evidence type="ECO:0000313" key="16">
    <source>
        <dbReference type="Proteomes" id="UP001209570"/>
    </source>
</evidence>
<dbReference type="AlphaFoldDB" id="A0AAD5Q701"/>
<keyword evidence="11" id="KW-0443">Lipid metabolism</keyword>
<evidence type="ECO:0000256" key="10">
    <source>
        <dbReference type="ARBA" id="ARBA00022989"/>
    </source>
</evidence>
<evidence type="ECO:0000256" key="9">
    <source>
        <dbReference type="ARBA" id="ARBA00022824"/>
    </source>
</evidence>
<keyword evidence="6 14" id="KW-0808">Transferase</keyword>
<reference evidence="15" key="1">
    <citation type="submission" date="2021-12" db="EMBL/GenBank/DDBJ databases">
        <title>Prjna785345.</title>
        <authorList>
            <person name="Rujirawat T."/>
            <person name="Krajaejun T."/>
        </authorList>
    </citation>
    <scope>NUCLEOTIDE SEQUENCE</scope>
    <source>
        <strain evidence="15">Pi057C3</strain>
    </source>
</reference>
<keyword evidence="16" id="KW-1185">Reference proteome</keyword>
<proteinExistence type="inferred from homology"/>
<sequence>MCQATKEPLQRVKWENVHERPEQKTLHAWVMRTGSLFVLYFLWVCGLGFYSTTWLLSFFYLAKAVVFGSAESIPTFIRVYLMVMALYESYHFVMFRGKEQSAWPSLRQWYRKTMATYPYFRQNMCIFEDQEEESFKDPLKPLAKADEKAMYGFHPHGVLSCGWSLNGAHSMRFAESGARWLVAENLFWFPLMRDILHWLEFGTVAKKTFLKFMREGRNICLIPGGFEEATLFEYGKHRVYVKKRLGFIKLALQHGYKVRPVYTFGEELTFRTFSYFLKQRLLLNQYKIPGVAFTGRLLCFFLPFPDVDLVTVVGKAIELPKIEHPTREEVAKYHKLYVDALVDIFERNKAKYARNPEAVLEVY</sequence>
<dbReference type="GO" id="GO:0006071">
    <property type="term" value="P:glycerol metabolic process"/>
    <property type="evidence" value="ECO:0007669"/>
    <property type="project" value="UniProtKB-KW"/>
</dbReference>
<keyword evidence="12 14" id="KW-0472">Membrane</keyword>
<dbReference type="InterPro" id="IPR007130">
    <property type="entry name" value="DAGAT"/>
</dbReference>
<dbReference type="PANTHER" id="PTHR12317">
    <property type="entry name" value="DIACYLGLYCEROL O-ACYLTRANSFERASE"/>
    <property type="match status" value="1"/>
</dbReference>
<comment type="pathway">
    <text evidence="3">Lipid metabolism.</text>
</comment>
<feature type="transmembrane region" description="Helical" evidence="14">
    <location>
        <begin position="37"/>
        <end position="61"/>
    </location>
</feature>